<dbReference type="RefSeq" id="WP_043374258.1">
    <property type="nucleotide sequence ID" value="NZ_CP006704.1"/>
</dbReference>
<dbReference type="EMBL" id="CP006704">
    <property type="protein sequence ID" value="AIJ48190.1"/>
    <property type="molecule type" value="Genomic_DNA"/>
</dbReference>
<gene>
    <name evidence="1" type="ORF">O987_20485</name>
</gene>
<evidence type="ECO:0000313" key="1">
    <source>
        <dbReference type="EMBL" id="AIJ48190.1"/>
    </source>
</evidence>
<protein>
    <recommendedName>
        <fullName evidence="3">NIPSNAP domain-containing protein</fullName>
    </recommendedName>
</protein>
<evidence type="ECO:0008006" key="3">
    <source>
        <dbReference type="Google" id="ProtNLM"/>
    </source>
</evidence>
<sequence length="239" mass="26162">MSCAFLALWNDIDRPEARAEYEAWHALEHVPERVGLPGFVYGHRYVGACGYFTLYGLESLAALDSAEYADVIANPTPWSARMRPRLSAFMRRPCILQVQAGASSGAALTTLKAVTADVQAWAAQAARWAEQAVQQGRLLRVMAGVVPVERSLHYPVGGECIAEQAQGEFTVVMLAEHLDGTACTQGAQWWADQMQAHHLETPAQQAFSLQTRVYRSQLALPASGRLPPLMELMAGYADC</sequence>
<name>A0A076PWJ8_COMTE</name>
<dbReference type="KEGG" id="ctes:O987_20485"/>
<proteinExistence type="predicted"/>
<evidence type="ECO:0000313" key="2">
    <source>
        <dbReference type="Proteomes" id="UP000028782"/>
    </source>
</evidence>
<dbReference type="Proteomes" id="UP000028782">
    <property type="component" value="Chromosome"/>
</dbReference>
<reference evidence="1 2" key="1">
    <citation type="journal article" date="2014" name="Genome Announc.">
        <title>Complete Genome Sequence of Polychlorinated Biphenyl Degrader Comamonas testosteroni TK102 (NBRC 109938).</title>
        <authorList>
            <person name="Fukuda K."/>
            <person name="Hosoyama A."/>
            <person name="Tsuchikane K."/>
            <person name="Ohji S."/>
            <person name="Yamazoe A."/>
            <person name="Fujita N."/>
            <person name="Shintani M."/>
            <person name="Kimbara K."/>
        </authorList>
    </citation>
    <scope>NUCLEOTIDE SEQUENCE [LARGE SCALE GENOMIC DNA]</scope>
    <source>
        <strain evidence="1">TK102</strain>
    </source>
</reference>
<dbReference type="AlphaFoldDB" id="A0A076PWJ8"/>
<dbReference type="HOGENOM" id="CLU_1044786_0_0_4"/>
<accession>A0A076PWJ8</accession>
<organism evidence="1 2">
    <name type="scientific">Comamonas testosteroni TK102</name>
    <dbReference type="NCBI Taxonomy" id="1392005"/>
    <lineage>
        <taxon>Bacteria</taxon>
        <taxon>Pseudomonadati</taxon>
        <taxon>Pseudomonadota</taxon>
        <taxon>Betaproteobacteria</taxon>
        <taxon>Burkholderiales</taxon>
        <taxon>Comamonadaceae</taxon>
        <taxon>Comamonas</taxon>
    </lineage>
</organism>